<evidence type="ECO:0000313" key="3">
    <source>
        <dbReference type="Proteomes" id="UP001202328"/>
    </source>
</evidence>
<evidence type="ECO:0008006" key="4">
    <source>
        <dbReference type="Google" id="ProtNLM"/>
    </source>
</evidence>
<feature type="compositionally biased region" description="Polar residues" evidence="1">
    <location>
        <begin position="181"/>
        <end position="201"/>
    </location>
</feature>
<dbReference type="Proteomes" id="UP001202328">
    <property type="component" value="Unassembled WGS sequence"/>
</dbReference>
<name>A0AAD4T107_9MAGN</name>
<comment type="caution">
    <text evidence="2">The sequence shown here is derived from an EMBL/GenBank/DDBJ whole genome shotgun (WGS) entry which is preliminary data.</text>
</comment>
<proteinExistence type="predicted"/>
<reference evidence="2" key="1">
    <citation type="submission" date="2022-04" db="EMBL/GenBank/DDBJ databases">
        <title>A functionally conserved STORR gene fusion in Papaver species that diverged 16.8 million years ago.</title>
        <authorList>
            <person name="Catania T."/>
        </authorList>
    </citation>
    <scope>NUCLEOTIDE SEQUENCE</scope>
    <source>
        <strain evidence="2">S-188037</strain>
    </source>
</reference>
<dbReference type="PANTHER" id="PTHR34959">
    <property type="entry name" value="PROTEIN LAZY 1"/>
    <property type="match status" value="1"/>
</dbReference>
<feature type="region of interest" description="Disordered" evidence="1">
    <location>
        <begin position="301"/>
        <end position="339"/>
    </location>
</feature>
<dbReference type="AlphaFoldDB" id="A0AAD4T107"/>
<feature type="region of interest" description="Disordered" evidence="1">
    <location>
        <begin position="177"/>
        <end position="202"/>
    </location>
</feature>
<dbReference type="GO" id="GO:0009630">
    <property type="term" value="P:gravitropism"/>
    <property type="evidence" value="ECO:0007669"/>
    <property type="project" value="InterPro"/>
</dbReference>
<keyword evidence="3" id="KW-1185">Reference proteome</keyword>
<feature type="compositionally biased region" description="Polar residues" evidence="1">
    <location>
        <begin position="326"/>
        <end position="339"/>
    </location>
</feature>
<gene>
    <name evidence="2" type="ORF">MKW98_004141</name>
</gene>
<evidence type="ECO:0000313" key="2">
    <source>
        <dbReference type="EMBL" id="KAI3929987.1"/>
    </source>
</evidence>
<dbReference type="PANTHER" id="PTHR34959:SF3">
    <property type="entry name" value="PROTEIN LAZY 1"/>
    <property type="match status" value="1"/>
</dbReference>
<dbReference type="InterPro" id="IPR038928">
    <property type="entry name" value="LAZY1"/>
</dbReference>
<dbReference type="GO" id="GO:2000012">
    <property type="term" value="P:regulation of auxin polar transport"/>
    <property type="evidence" value="ECO:0007669"/>
    <property type="project" value="InterPro"/>
</dbReference>
<accession>A0AAD4T107</accession>
<sequence>MKLLGWMHQKFRQKSGEPFAIINGLGHSCTCLSKQTSFDEQLQEQQQFYHPNANTYSSKPSSRHNHPQKENLLQKSFVCMDSAIIEENVEYFTYDGHDSSSAAVAISGFFDGLLNIGTLGLGQHQLDSEPETPTFAVQNVNEKEPELTENDLKLINEELEKVLNADAKREDDRFYCKDSPSAKTDNDSTLTLGGSTDQVVNGNDGGKQTPLQGYLFGSPVDLPTETTIGSRKEHRPSLGELFQINKLGEEKKNDNCKEDYHKRHTAGENYKSIKKFLKWRSLKSSTPTAASVSAENKLQKMFSRKVHPESSAATQRSQKTHRNESRNNTSKAPRYNSNYYQGNNAARVVTNEDIMLFPPQSHQTQREGIITRDHILSHDNHSNSPPFEVNHSGSSGNREYWIKTDADYLVLEL</sequence>
<protein>
    <recommendedName>
        <fullName evidence="4">LAZY1</fullName>
    </recommendedName>
</protein>
<organism evidence="2 3">
    <name type="scientific">Papaver atlanticum</name>
    <dbReference type="NCBI Taxonomy" id="357466"/>
    <lineage>
        <taxon>Eukaryota</taxon>
        <taxon>Viridiplantae</taxon>
        <taxon>Streptophyta</taxon>
        <taxon>Embryophyta</taxon>
        <taxon>Tracheophyta</taxon>
        <taxon>Spermatophyta</taxon>
        <taxon>Magnoliopsida</taxon>
        <taxon>Ranunculales</taxon>
        <taxon>Papaveraceae</taxon>
        <taxon>Papaveroideae</taxon>
        <taxon>Papaver</taxon>
    </lineage>
</organism>
<dbReference type="EMBL" id="JAJJMB010007553">
    <property type="protein sequence ID" value="KAI3929987.1"/>
    <property type="molecule type" value="Genomic_DNA"/>
</dbReference>
<evidence type="ECO:0000256" key="1">
    <source>
        <dbReference type="SAM" id="MobiDB-lite"/>
    </source>
</evidence>